<keyword evidence="1" id="KW-0472">Membrane</keyword>
<dbReference type="AlphaFoldDB" id="A0A165M0M4"/>
<dbReference type="Proteomes" id="UP000076727">
    <property type="component" value="Unassembled WGS sequence"/>
</dbReference>
<keyword evidence="3" id="KW-1185">Reference proteome</keyword>
<evidence type="ECO:0000313" key="2">
    <source>
        <dbReference type="EMBL" id="KZT65092.1"/>
    </source>
</evidence>
<reference evidence="2 3" key="1">
    <citation type="journal article" date="2016" name="Mol. Biol. Evol.">
        <title>Comparative Genomics of Early-Diverging Mushroom-Forming Fungi Provides Insights into the Origins of Lignocellulose Decay Capabilities.</title>
        <authorList>
            <person name="Nagy L.G."/>
            <person name="Riley R."/>
            <person name="Tritt A."/>
            <person name="Adam C."/>
            <person name="Daum C."/>
            <person name="Floudas D."/>
            <person name="Sun H."/>
            <person name="Yadav J.S."/>
            <person name="Pangilinan J."/>
            <person name="Larsson K.H."/>
            <person name="Matsuura K."/>
            <person name="Barry K."/>
            <person name="Labutti K."/>
            <person name="Kuo R."/>
            <person name="Ohm R.A."/>
            <person name="Bhattacharya S.S."/>
            <person name="Shirouzu T."/>
            <person name="Yoshinaga Y."/>
            <person name="Martin F.M."/>
            <person name="Grigoriev I.V."/>
            <person name="Hibbett D.S."/>
        </authorList>
    </citation>
    <scope>NUCLEOTIDE SEQUENCE [LARGE SCALE GENOMIC DNA]</scope>
    <source>
        <strain evidence="2 3">L-15889</strain>
    </source>
</reference>
<organism evidence="2 3">
    <name type="scientific">Daedalea quercina L-15889</name>
    <dbReference type="NCBI Taxonomy" id="1314783"/>
    <lineage>
        <taxon>Eukaryota</taxon>
        <taxon>Fungi</taxon>
        <taxon>Dikarya</taxon>
        <taxon>Basidiomycota</taxon>
        <taxon>Agaricomycotina</taxon>
        <taxon>Agaricomycetes</taxon>
        <taxon>Polyporales</taxon>
        <taxon>Fomitopsis</taxon>
    </lineage>
</organism>
<name>A0A165M0M4_9APHY</name>
<feature type="transmembrane region" description="Helical" evidence="1">
    <location>
        <begin position="88"/>
        <end position="109"/>
    </location>
</feature>
<evidence type="ECO:0000256" key="1">
    <source>
        <dbReference type="SAM" id="Phobius"/>
    </source>
</evidence>
<dbReference type="EMBL" id="KV429112">
    <property type="protein sequence ID" value="KZT65092.1"/>
    <property type="molecule type" value="Genomic_DNA"/>
</dbReference>
<accession>A0A165M0M4</accession>
<evidence type="ECO:0000313" key="3">
    <source>
        <dbReference type="Proteomes" id="UP000076727"/>
    </source>
</evidence>
<keyword evidence="1" id="KW-0812">Transmembrane</keyword>
<keyword evidence="1" id="KW-1133">Transmembrane helix</keyword>
<gene>
    <name evidence="2" type="ORF">DAEQUDRAFT_559896</name>
</gene>
<sequence length="114" mass="12850">MRVVDHELTRCFLTNALICSESITVSVDMTIVLGSRLSIGLDISIEQSCKETMHIVCFSWRVFSLAPSAALAKWTFFNSASTCFQKEIFFAFTVLPFSFTFIVGMANHFTYVAR</sequence>
<proteinExistence type="predicted"/>
<protein>
    <submittedName>
        <fullName evidence="2">Uncharacterized protein</fullName>
    </submittedName>
</protein>